<protein>
    <submittedName>
        <fullName evidence="2">DUF839 domain-containing protein</fullName>
    </submittedName>
</protein>
<sequence length="619" mass="68896">MKKRYLMMLFALAFSLNGYGQYFFDVSVDTAWTPNTVVLPPSPLKFQVLFVGGTDKVQTTATYGNEPGEALAKQWHDFIGFTPDNDSDDLGWVSVNHERINANDSIGDGGGMTVFKVARDPSTDEIVIVEQTLEDGRSGKYFNVDFVNTVGETGMNCGGITSVVDGRIWTAEEWFRRNNESISSLRNLDPFTIRTDIPGDFNGSTIEKYENFNYMVEIDPRKAKAIRKQYNWGRQPFEGGTVMPDNKTVYLGADATPGFFSKFVAETPGDFTKGKLFVYKHDALTAPTDPWVEIDNSMLANMLNFSQEALQAGGTMFNRLEWVTNNDGKVYMTETGRDGLGTRFENGVIAGGVLDYHWLEPVRARHPQMVDKPDDQVIEFVKRGGFNDYYGRVLEFDPATGLVTTYLEGGPFFAESPEFTQYPEKHLSNPDGLNVMVIDGKSFMVICEDLNGTSNGRVPAGISNRSCELYLLDMTIENPTVDDLTRISVTPVGAEVTGAQATPDGKTLFVNSQHPSTNNPFPYNNSLTYAITGWDIAVSAIDDIEEVVLDTDSQFKVWPNPVARELKFSKILDAAIYNQAGQRIKVFRGQKSIDVSDLTPGLYFLNTSEGEIQRLIIEQ</sequence>
<evidence type="ECO:0000313" key="2">
    <source>
        <dbReference type="EMBL" id="MDN5215346.1"/>
    </source>
</evidence>
<feature type="domain" description="Secretion system C-terminal sorting" evidence="1">
    <location>
        <begin position="557"/>
        <end position="617"/>
    </location>
</feature>
<accession>A0ABT8LG52</accession>
<dbReference type="PANTHER" id="PTHR35399:SF2">
    <property type="entry name" value="DUF839 DOMAIN-CONTAINING PROTEIN"/>
    <property type="match status" value="1"/>
</dbReference>
<dbReference type="SUPFAM" id="SSF63829">
    <property type="entry name" value="Calcium-dependent phosphotriesterase"/>
    <property type="match status" value="1"/>
</dbReference>
<name>A0ABT8LG52_9BACT</name>
<reference evidence="2" key="1">
    <citation type="submission" date="2023-06" db="EMBL/GenBank/DDBJ databases">
        <title>Genomic of Agaribacillus aureum.</title>
        <authorList>
            <person name="Wang G."/>
        </authorList>
    </citation>
    <scope>NUCLEOTIDE SEQUENCE</scope>
    <source>
        <strain evidence="2">BMA12</strain>
    </source>
</reference>
<dbReference type="InterPro" id="IPR026444">
    <property type="entry name" value="Secre_tail"/>
</dbReference>
<evidence type="ECO:0000259" key="1">
    <source>
        <dbReference type="Pfam" id="PF18962"/>
    </source>
</evidence>
<comment type="caution">
    <text evidence="2">The sequence shown here is derived from an EMBL/GenBank/DDBJ whole genome shotgun (WGS) entry which is preliminary data.</text>
</comment>
<dbReference type="EMBL" id="JAUJEB010000006">
    <property type="protein sequence ID" value="MDN5215346.1"/>
    <property type="molecule type" value="Genomic_DNA"/>
</dbReference>
<organism evidence="2 3">
    <name type="scientific">Agaribacillus aureus</name>
    <dbReference type="NCBI Taxonomy" id="3051825"/>
    <lineage>
        <taxon>Bacteria</taxon>
        <taxon>Pseudomonadati</taxon>
        <taxon>Bacteroidota</taxon>
        <taxon>Cytophagia</taxon>
        <taxon>Cytophagales</taxon>
        <taxon>Splendidivirgaceae</taxon>
        <taxon>Agaribacillus</taxon>
    </lineage>
</organism>
<dbReference type="Proteomes" id="UP001172083">
    <property type="component" value="Unassembled WGS sequence"/>
</dbReference>
<dbReference type="InterPro" id="IPR008557">
    <property type="entry name" value="PhoX"/>
</dbReference>
<dbReference type="NCBIfam" id="TIGR04183">
    <property type="entry name" value="Por_Secre_tail"/>
    <property type="match status" value="1"/>
</dbReference>
<dbReference type="Pfam" id="PF18962">
    <property type="entry name" value="Por_Secre_tail"/>
    <property type="match status" value="1"/>
</dbReference>
<evidence type="ECO:0000313" key="3">
    <source>
        <dbReference type="Proteomes" id="UP001172083"/>
    </source>
</evidence>
<dbReference type="RefSeq" id="WP_346760681.1">
    <property type="nucleotide sequence ID" value="NZ_JAUJEB010000006.1"/>
</dbReference>
<dbReference type="PANTHER" id="PTHR35399">
    <property type="entry name" value="SLR8030 PROTEIN"/>
    <property type="match status" value="1"/>
</dbReference>
<gene>
    <name evidence="2" type="ORF">QQ020_24920</name>
</gene>
<dbReference type="Pfam" id="PF05787">
    <property type="entry name" value="PhoX"/>
    <property type="match status" value="1"/>
</dbReference>
<proteinExistence type="predicted"/>
<keyword evidence="3" id="KW-1185">Reference proteome</keyword>